<evidence type="ECO:0000313" key="3">
    <source>
        <dbReference type="Proteomes" id="UP000204584"/>
    </source>
</evidence>
<organism evidence="2 3">
    <name type="scientific">Pandoravirus salinus</name>
    <dbReference type="NCBI Taxonomy" id="1349410"/>
    <lineage>
        <taxon>Viruses</taxon>
        <taxon>Pandoravirus</taxon>
    </lineage>
</organism>
<name>S4VV68_9VIRU</name>
<dbReference type="RefSeq" id="YP_008437550.2">
    <property type="nucleotide sequence ID" value="NC_022098.1"/>
</dbReference>
<feature type="compositionally biased region" description="Basic and acidic residues" evidence="1">
    <location>
        <begin position="13"/>
        <end position="22"/>
    </location>
</feature>
<feature type="region of interest" description="Disordered" evidence="1">
    <location>
        <begin position="1"/>
        <end position="66"/>
    </location>
</feature>
<dbReference type="Proteomes" id="UP000204584">
    <property type="component" value="Segment"/>
</dbReference>
<accession>S4VV68</accession>
<protein>
    <submittedName>
        <fullName evidence="2">Uncharacterized protein</fullName>
    </submittedName>
</protein>
<dbReference type="KEGG" id="vg:16606266"/>
<dbReference type="EMBL" id="KC977571">
    <property type="protein sequence ID" value="AGO84479.2"/>
    <property type="molecule type" value="Genomic_DNA"/>
</dbReference>
<evidence type="ECO:0000256" key="1">
    <source>
        <dbReference type="SAM" id="MobiDB-lite"/>
    </source>
</evidence>
<proteinExistence type="predicted"/>
<dbReference type="GeneID" id="16606266"/>
<reference evidence="2 3" key="1">
    <citation type="journal article" date="2013" name="Science">
        <title>Pandoraviruses: amoeba viruses with genomes up to 2.5 Mb reaching that of parasitic eukaryotes.</title>
        <authorList>
            <person name="Philippe N."/>
            <person name="Legendre M."/>
            <person name="Doutre G."/>
            <person name="Coute Y."/>
            <person name="Poirot O."/>
            <person name="Lescot M."/>
            <person name="Arslan D."/>
            <person name="Seltzer V."/>
            <person name="Bertaux L."/>
            <person name="Bruley C."/>
            <person name="Garin J."/>
            <person name="Claverie J.M."/>
            <person name="Abergel C."/>
        </authorList>
    </citation>
    <scope>NUCLEOTIDE SEQUENCE [LARGE SCALE GENOMIC DNA]</scope>
</reference>
<evidence type="ECO:0000313" key="2">
    <source>
        <dbReference type="EMBL" id="AGO84479.2"/>
    </source>
</evidence>
<keyword evidence="3" id="KW-1185">Reference proteome</keyword>
<feature type="compositionally biased region" description="Basic and acidic residues" evidence="1">
    <location>
        <begin position="49"/>
        <end position="66"/>
    </location>
</feature>
<gene>
    <name evidence="2" type="ORF">psal_cds_606</name>
</gene>
<sequence>MDGADATSAKSRSPTEKREQCRQRRKVATRQSVTTARRTRAPLPASCQMKKEKQRPFCGRHERPGSIIHRDGSARIYALPPPFKCACVYSRQRGTMGGGKVPVLYAPFSHRIFM</sequence>